<proteinExistence type="predicted"/>
<evidence type="ECO:0000313" key="1">
    <source>
        <dbReference type="EMBL" id="KAJ7749938.1"/>
    </source>
</evidence>
<comment type="caution">
    <text evidence="1">The sequence shown here is derived from an EMBL/GenBank/DDBJ whole genome shotgun (WGS) entry which is preliminary data.</text>
</comment>
<dbReference type="EMBL" id="JARKIB010000067">
    <property type="protein sequence ID" value="KAJ7749938.1"/>
    <property type="molecule type" value="Genomic_DNA"/>
</dbReference>
<accession>A0AAD7N962</accession>
<keyword evidence="2" id="KW-1185">Reference proteome</keyword>
<evidence type="ECO:0008006" key="3">
    <source>
        <dbReference type="Google" id="ProtNLM"/>
    </source>
</evidence>
<sequence length="190" mass="20714">MPFLSIPSAVEILNKPLPETLLSQIKGNAPRDVKEMTVKWLNVYHAPPKCFAGASTRRTLVTEVSLDPNPLDDNRRVLTLVAELDVTEEILDERGKLSNGFTIAVMDECLSSAVTTLDYADGGHGVSPVSLALNTVFYNPAELGAKLRFINTTQAAVAGRMSSRCEVWDLTRRKLVATGVFLGLRSSARL</sequence>
<dbReference type="SUPFAM" id="SSF54637">
    <property type="entry name" value="Thioesterase/thiol ester dehydrase-isomerase"/>
    <property type="match status" value="1"/>
</dbReference>
<organism evidence="1 2">
    <name type="scientific">Mycena metata</name>
    <dbReference type="NCBI Taxonomy" id="1033252"/>
    <lineage>
        <taxon>Eukaryota</taxon>
        <taxon>Fungi</taxon>
        <taxon>Dikarya</taxon>
        <taxon>Basidiomycota</taxon>
        <taxon>Agaricomycotina</taxon>
        <taxon>Agaricomycetes</taxon>
        <taxon>Agaricomycetidae</taxon>
        <taxon>Agaricales</taxon>
        <taxon>Marasmiineae</taxon>
        <taxon>Mycenaceae</taxon>
        <taxon>Mycena</taxon>
    </lineage>
</organism>
<dbReference type="InterPro" id="IPR029069">
    <property type="entry name" value="HotDog_dom_sf"/>
</dbReference>
<dbReference type="CDD" id="cd03440">
    <property type="entry name" value="hot_dog"/>
    <property type="match status" value="1"/>
</dbReference>
<gene>
    <name evidence="1" type="ORF">B0H16DRAFT_863267</name>
</gene>
<protein>
    <recommendedName>
        <fullName evidence="3">Thioesterase domain-containing protein</fullName>
    </recommendedName>
</protein>
<name>A0AAD7N962_9AGAR</name>
<dbReference type="AlphaFoldDB" id="A0AAD7N962"/>
<reference evidence="1" key="1">
    <citation type="submission" date="2023-03" db="EMBL/GenBank/DDBJ databases">
        <title>Massive genome expansion in bonnet fungi (Mycena s.s.) driven by repeated elements and novel gene families across ecological guilds.</title>
        <authorList>
            <consortium name="Lawrence Berkeley National Laboratory"/>
            <person name="Harder C.B."/>
            <person name="Miyauchi S."/>
            <person name="Viragh M."/>
            <person name="Kuo A."/>
            <person name="Thoen E."/>
            <person name="Andreopoulos B."/>
            <person name="Lu D."/>
            <person name="Skrede I."/>
            <person name="Drula E."/>
            <person name="Henrissat B."/>
            <person name="Morin E."/>
            <person name="Kohler A."/>
            <person name="Barry K."/>
            <person name="LaButti K."/>
            <person name="Morin E."/>
            <person name="Salamov A."/>
            <person name="Lipzen A."/>
            <person name="Mereny Z."/>
            <person name="Hegedus B."/>
            <person name="Baldrian P."/>
            <person name="Stursova M."/>
            <person name="Weitz H."/>
            <person name="Taylor A."/>
            <person name="Grigoriev I.V."/>
            <person name="Nagy L.G."/>
            <person name="Martin F."/>
            <person name="Kauserud H."/>
        </authorList>
    </citation>
    <scope>NUCLEOTIDE SEQUENCE</scope>
    <source>
        <strain evidence="1">CBHHK182m</strain>
    </source>
</reference>
<evidence type="ECO:0000313" key="2">
    <source>
        <dbReference type="Proteomes" id="UP001215598"/>
    </source>
</evidence>
<dbReference type="Gene3D" id="3.10.129.10">
    <property type="entry name" value="Hotdog Thioesterase"/>
    <property type="match status" value="1"/>
</dbReference>
<dbReference type="Proteomes" id="UP001215598">
    <property type="component" value="Unassembled WGS sequence"/>
</dbReference>